<dbReference type="Gene3D" id="3.30.450.20">
    <property type="entry name" value="PAS domain"/>
    <property type="match status" value="4"/>
</dbReference>
<proteinExistence type="predicted"/>
<name>A0ABU2CDI5_9BURK</name>
<dbReference type="NCBIfam" id="TIGR00229">
    <property type="entry name" value="sensory_box"/>
    <property type="match status" value="4"/>
</dbReference>
<dbReference type="CDD" id="cd00130">
    <property type="entry name" value="PAS"/>
    <property type="match status" value="1"/>
</dbReference>
<evidence type="ECO:0000259" key="4">
    <source>
        <dbReference type="PROSITE" id="PS50885"/>
    </source>
</evidence>
<dbReference type="InterPro" id="IPR000700">
    <property type="entry name" value="PAS-assoc_C"/>
</dbReference>
<evidence type="ECO:0000259" key="2">
    <source>
        <dbReference type="PROSITE" id="PS50112"/>
    </source>
</evidence>
<dbReference type="InterPro" id="IPR013767">
    <property type="entry name" value="PAS_fold"/>
</dbReference>
<dbReference type="EMBL" id="JAVDXT010000004">
    <property type="protein sequence ID" value="MDR7379384.1"/>
    <property type="molecule type" value="Genomic_DNA"/>
</dbReference>
<evidence type="ECO:0000313" key="5">
    <source>
        <dbReference type="EMBL" id="MDR7379384.1"/>
    </source>
</evidence>
<feature type="transmembrane region" description="Helical" evidence="1">
    <location>
        <begin position="163"/>
        <end position="185"/>
    </location>
</feature>
<feature type="domain" description="PAS" evidence="2">
    <location>
        <begin position="367"/>
        <end position="422"/>
    </location>
</feature>
<keyword evidence="1" id="KW-0812">Transmembrane</keyword>
<dbReference type="InterPro" id="IPR001610">
    <property type="entry name" value="PAC"/>
</dbReference>
<dbReference type="Pfam" id="PF00672">
    <property type="entry name" value="HAMP"/>
    <property type="match status" value="1"/>
</dbReference>
<comment type="caution">
    <text evidence="5">The sequence shown here is derived from an EMBL/GenBank/DDBJ whole genome shotgun (WGS) entry which is preliminary data.</text>
</comment>
<dbReference type="SMART" id="SM00304">
    <property type="entry name" value="HAMP"/>
    <property type="match status" value="1"/>
</dbReference>
<dbReference type="Pfam" id="PF08448">
    <property type="entry name" value="PAS_4"/>
    <property type="match status" value="3"/>
</dbReference>
<dbReference type="PANTHER" id="PTHR44757:SF2">
    <property type="entry name" value="BIOFILM ARCHITECTURE MAINTENANCE PROTEIN MBAA"/>
    <property type="match status" value="1"/>
</dbReference>
<organism evidence="5 6">
    <name type="scientific">Rhodoferax ferrireducens</name>
    <dbReference type="NCBI Taxonomy" id="192843"/>
    <lineage>
        <taxon>Bacteria</taxon>
        <taxon>Pseudomonadati</taxon>
        <taxon>Pseudomonadota</taxon>
        <taxon>Betaproteobacteria</taxon>
        <taxon>Burkholderiales</taxon>
        <taxon>Comamonadaceae</taxon>
        <taxon>Rhodoferax</taxon>
    </lineage>
</organism>
<dbReference type="Pfam" id="PF00989">
    <property type="entry name" value="PAS"/>
    <property type="match status" value="1"/>
</dbReference>
<dbReference type="Proteomes" id="UP001180487">
    <property type="component" value="Unassembled WGS sequence"/>
</dbReference>
<dbReference type="InterPro" id="IPR035965">
    <property type="entry name" value="PAS-like_dom_sf"/>
</dbReference>
<keyword evidence="1" id="KW-1133">Transmembrane helix</keyword>
<sequence length="738" mass="82675">MRVRTQLIAAISVTLLVGLVVAVFTVGAAQDENAADERQSRAQTASHEVSGLLVLTQEYVRHTEDRSAQQWRQRHGEIVDLLQEEYTKAGIGPTLLEFRSVVQALPELFSSLQQLPQEPDSFTQRRKELLIDQLLTSTQAMSDLAYQWYQEAARNRRQAELRFQALAIASPLAMFAILVAVSLLVRRRVLGPLSQLDDATAAVARGDLNVRTAYDRNDEFGQLSRRFNEMTLAQAKSIEKMHRTQKQLKAVADNLPARIAHVDGEGRYTFTNAGLQQAMGQDADTLFGRKVVDANGGPGTDMAPHVAAALEGEYRAFERTVKSDQGDVYYHSVYIPDTDAEGQANGYYEMTFDISERKRAELAQAQSEQRIRSILTHAPDAFIGIDADSRVHEWNRQAEITFGWQRDEVLGKPLMDFLIPPDARAAHTHGMDKFALTGEGPIVNRRIEIQGQNKQGQLIPIELSVAAVRDGERYGANAFLRDITERKRAETQLLASERRLRDITDHIPAMVGYFDRDERCLYANSTVLRIYGIKAEDTESYTLRSGLGEEAYAIHEPHVRQVLNGEVAHFDGHIQHKGQGAYFQAHMVPDRAEDGSVRGFYVMTFDVTRVRRAEVEQARSEQLLRAITNNVPVLISYIDAGHRIQFANDTYRLWLGADPVGLVGMHLRDVGGAALYEQRLPYLERAFGGERVEFDSEMLMQGVTRSTHTSYVPDPHPDGSVRGLYAVTVDVSSLKRGA</sequence>
<feature type="domain" description="PAS" evidence="2">
    <location>
        <begin position="244"/>
        <end position="292"/>
    </location>
</feature>
<keyword evidence="6" id="KW-1185">Reference proteome</keyword>
<gene>
    <name evidence="5" type="ORF">J2X19_004078</name>
</gene>
<feature type="domain" description="PAC" evidence="3">
    <location>
        <begin position="445"/>
        <end position="495"/>
    </location>
</feature>
<dbReference type="SUPFAM" id="SSF158472">
    <property type="entry name" value="HAMP domain-like"/>
    <property type="match status" value="1"/>
</dbReference>
<dbReference type="SMART" id="SM00091">
    <property type="entry name" value="PAS"/>
    <property type="match status" value="4"/>
</dbReference>
<dbReference type="InterPro" id="IPR003660">
    <property type="entry name" value="HAMP_dom"/>
</dbReference>
<accession>A0ABU2CDI5</accession>
<dbReference type="PROSITE" id="PS50112">
    <property type="entry name" value="PAS"/>
    <property type="match status" value="3"/>
</dbReference>
<dbReference type="InterPro" id="IPR052155">
    <property type="entry name" value="Biofilm_reg_signaling"/>
</dbReference>
<feature type="domain" description="HAMP" evidence="4">
    <location>
        <begin position="187"/>
        <end position="239"/>
    </location>
</feature>
<dbReference type="InterPro" id="IPR000014">
    <property type="entry name" value="PAS"/>
</dbReference>
<evidence type="ECO:0000256" key="1">
    <source>
        <dbReference type="SAM" id="Phobius"/>
    </source>
</evidence>
<feature type="domain" description="PAS" evidence="2">
    <location>
        <begin position="496"/>
        <end position="566"/>
    </location>
</feature>
<evidence type="ECO:0000313" key="6">
    <source>
        <dbReference type="Proteomes" id="UP001180487"/>
    </source>
</evidence>
<evidence type="ECO:0000259" key="3">
    <source>
        <dbReference type="PROSITE" id="PS50113"/>
    </source>
</evidence>
<dbReference type="PROSITE" id="PS50113">
    <property type="entry name" value="PAC"/>
    <property type="match status" value="2"/>
</dbReference>
<dbReference type="CDD" id="cd06225">
    <property type="entry name" value="HAMP"/>
    <property type="match status" value="1"/>
</dbReference>
<dbReference type="PROSITE" id="PS50885">
    <property type="entry name" value="HAMP"/>
    <property type="match status" value="1"/>
</dbReference>
<keyword evidence="1" id="KW-0472">Membrane</keyword>
<dbReference type="PANTHER" id="PTHR44757">
    <property type="entry name" value="DIGUANYLATE CYCLASE DGCP"/>
    <property type="match status" value="1"/>
</dbReference>
<dbReference type="RefSeq" id="WP_310375983.1">
    <property type="nucleotide sequence ID" value="NZ_JAVDXT010000004.1"/>
</dbReference>
<protein>
    <submittedName>
        <fullName evidence="5">PAS domain S-box-containing protein</fullName>
    </submittedName>
</protein>
<dbReference type="InterPro" id="IPR013656">
    <property type="entry name" value="PAS_4"/>
</dbReference>
<dbReference type="SMART" id="SM00086">
    <property type="entry name" value="PAC"/>
    <property type="match status" value="1"/>
</dbReference>
<feature type="domain" description="PAC" evidence="3">
    <location>
        <begin position="315"/>
        <end position="366"/>
    </location>
</feature>
<dbReference type="Gene3D" id="1.10.8.500">
    <property type="entry name" value="HAMP domain in histidine kinase"/>
    <property type="match status" value="1"/>
</dbReference>
<reference evidence="5 6" key="1">
    <citation type="submission" date="2023-07" db="EMBL/GenBank/DDBJ databases">
        <title>Sorghum-associated microbial communities from plants grown in Nebraska, USA.</title>
        <authorList>
            <person name="Schachtman D."/>
        </authorList>
    </citation>
    <scope>NUCLEOTIDE SEQUENCE [LARGE SCALE GENOMIC DNA]</scope>
    <source>
        <strain evidence="5 6">BE313</strain>
    </source>
</reference>
<dbReference type="SUPFAM" id="SSF55785">
    <property type="entry name" value="PYP-like sensor domain (PAS domain)"/>
    <property type="match status" value="4"/>
</dbReference>